<evidence type="ECO:0000313" key="1">
    <source>
        <dbReference type="EMBL" id="MCZ0809442.1"/>
    </source>
</evidence>
<gene>
    <name evidence="1" type="ORF">O0554_21490</name>
</gene>
<organism evidence="1 2">
    <name type="scientific">Brevibacillus laterosporus</name>
    <name type="common">Bacillus laterosporus</name>
    <dbReference type="NCBI Taxonomy" id="1465"/>
    <lineage>
        <taxon>Bacteria</taxon>
        <taxon>Bacillati</taxon>
        <taxon>Bacillota</taxon>
        <taxon>Bacilli</taxon>
        <taxon>Bacillales</taxon>
        <taxon>Paenibacillaceae</taxon>
        <taxon>Brevibacillus</taxon>
    </lineage>
</organism>
<accession>A0AAP3DKT0</accession>
<protein>
    <submittedName>
        <fullName evidence="1">Uncharacterized protein</fullName>
    </submittedName>
</protein>
<sequence length="101" mass="11258">MTTNICGRPYVLFDPEQTAAIKRAERKEDAIDRIVNGLNEALKGIEDYVEGVGADGELHLALNTALCDLEYWAGVIYDNGALYSQDDDYSMIEWKGDRGLI</sequence>
<evidence type="ECO:0000313" key="2">
    <source>
        <dbReference type="Proteomes" id="UP001077662"/>
    </source>
</evidence>
<name>A0AAP3DKT0_BRELA</name>
<dbReference type="RefSeq" id="WP_258434512.1">
    <property type="nucleotide sequence ID" value="NZ_JANSGW010000036.1"/>
</dbReference>
<dbReference type="EMBL" id="JAPTNE010000036">
    <property type="protein sequence ID" value="MCZ0809442.1"/>
    <property type="molecule type" value="Genomic_DNA"/>
</dbReference>
<proteinExistence type="predicted"/>
<dbReference type="AlphaFoldDB" id="A0AAP3DKT0"/>
<comment type="caution">
    <text evidence="1">The sequence shown here is derived from an EMBL/GenBank/DDBJ whole genome shotgun (WGS) entry which is preliminary data.</text>
</comment>
<reference evidence="1" key="1">
    <citation type="submission" date="2022-09" db="EMBL/GenBank/DDBJ databases">
        <title>Genome analysis and characterization of larvicidal activity of Brevibacillus strains.</title>
        <authorList>
            <person name="Patrusheva E.V."/>
            <person name="Izotova A.O."/>
            <person name="Toshchakov S.V."/>
            <person name="Sineoky S.P."/>
        </authorList>
    </citation>
    <scope>NUCLEOTIDE SEQUENCE</scope>
    <source>
        <strain evidence="1">VKPM_B-13247</strain>
    </source>
</reference>
<dbReference type="Proteomes" id="UP001077662">
    <property type="component" value="Unassembled WGS sequence"/>
</dbReference>